<gene>
    <name evidence="2" type="ORF">VFH_IV029880</name>
</gene>
<dbReference type="AlphaFoldDB" id="A0AAV1ADU8"/>
<sequence length="125" mass="13532">MSTPTDYHKDKMSNAQEHMLKLSVSSKTKLLKKGPLLKRNLGGARVLPPTGSGNSSYTPTGEHPSPQQIGSPFRNDSGFKDSQVQPGASYSGVLLLIDPDNIFSNSAMALEQTVKDLQTQNAQFQ</sequence>
<protein>
    <submittedName>
        <fullName evidence="2">Uncharacterized protein</fullName>
    </submittedName>
</protein>
<evidence type="ECO:0000256" key="1">
    <source>
        <dbReference type="SAM" id="MobiDB-lite"/>
    </source>
</evidence>
<dbReference type="EMBL" id="OX451739">
    <property type="protein sequence ID" value="CAI8607258.1"/>
    <property type="molecule type" value="Genomic_DNA"/>
</dbReference>
<dbReference type="Proteomes" id="UP001157006">
    <property type="component" value="Chromosome 4"/>
</dbReference>
<reference evidence="2 3" key="1">
    <citation type="submission" date="2023-01" db="EMBL/GenBank/DDBJ databases">
        <authorList>
            <person name="Kreplak J."/>
        </authorList>
    </citation>
    <scope>NUCLEOTIDE SEQUENCE [LARGE SCALE GENOMIC DNA]</scope>
</reference>
<evidence type="ECO:0000313" key="2">
    <source>
        <dbReference type="EMBL" id="CAI8607258.1"/>
    </source>
</evidence>
<organism evidence="2 3">
    <name type="scientific">Vicia faba</name>
    <name type="common">Broad bean</name>
    <name type="synonym">Faba vulgaris</name>
    <dbReference type="NCBI Taxonomy" id="3906"/>
    <lineage>
        <taxon>Eukaryota</taxon>
        <taxon>Viridiplantae</taxon>
        <taxon>Streptophyta</taxon>
        <taxon>Embryophyta</taxon>
        <taxon>Tracheophyta</taxon>
        <taxon>Spermatophyta</taxon>
        <taxon>Magnoliopsida</taxon>
        <taxon>eudicotyledons</taxon>
        <taxon>Gunneridae</taxon>
        <taxon>Pentapetalae</taxon>
        <taxon>rosids</taxon>
        <taxon>fabids</taxon>
        <taxon>Fabales</taxon>
        <taxon>Fabaceae</taxon>
        <taxon>Papilionoideae</taxon>
        <taxon>50 kb inversion clade</taxon>
        <taxon>NPAAA clade</taxon>
        <taxon>Hologalegina</taxon>
        <taxon>IRL clade</taxon>
        <taxon>Fabeae</taxon>
        <taxon>Vicia</taxon>
    </lineage>
</organism>
<keyword evidence="3" id="KW-1185">Reference proteome</keyword>
<accession>A0AAV1ADU8</accession>
<feature type="compositionally biased region" description="Polar residues" evidence="1">
    <location>
        <begin position="51"/>
        <end position="70"/>
    </location>
</feature>
<name>A0AAV1ADU8_VICFA</name>
<evidence type="ECO:0000313" key="3">
    <source>
        <dbReference type="Proteomes" id="UP001157006"/>
    </source>
</evidence>
<feature type="region of interest" description="Disordered" evidence="1">
    <location>
        <begin position="24"/>
        <end position="84"/>
    </location>
</feature>
<proteinExistence type="predicted"/>